<keyword evidence="2" id="KW-1185">Reference proteome</keyword>
<gene>
    <name evidence="1" type="ORF">EBN88_17420</name>
</gene>
<evidence type="ECO:0000313" key="2">
    <source>
        <dbReference type="Proteomes" id="UP000278673"/>
    </source>
</evidence>
<organism evidence="1 2">
    <name type="scientific">Streptomyces triticirhizae</name>
    <dbReference type="NCBI Taxonomy" id="2483353"/>
    <lineage>
        <taxon>Bacteria</taxon>
        <taxon>Bacillati</taxon>
        <taxon>Actinomycetota</taxon>
        <taxon>Actinomycetes</taxon>
        <taxon>Kitasatosporales</taxon>
        <taxon>Streptomycetaceae</taxon>
        <taxon>Streptomyces</taxon>
    </lineage>
</organism>
<dbReference type="AlphaFoldDB" id="A0A3M2LNS1"/>
<protein>
    <recommendedName>
        <fullName evidence="3">Formate-dependent nitrite reductase complex subunit NrfF</fullName>
    </recommendedName>
</protein>
<evidence type="ECO:0000313" key="1">
    <source>
        <dbReference type="EMBL" id="RMI38193.1"/>
    </source>
</evidence>
<dbReference type="RefSeq" id="WP_122184812.1">
    <property type="nucleotide sequence ID" value="NZ_RFFJ01000096.1"/>
</dbReference>
<accession>A0A3M2LNS1</accession>
<proteinExistence type="predicted"/>
<dbReference type="EMBL" id="RFFJ01000096">
    <property type="protein sequence ID" value="RMI38193.1"/>
    <property type="molecule type" value="Genomic_DNA"/>
</dbReference>
<name>A0A3M2LNS1_9ACTN</name>
<dbReference type="Proteomes" id="UP000278673">
    <property type="component" value="Unassembled WGS sequence"/>
</dbReference>
<evidence type="ECO:0008006" key="3">
    <source>
        <dbReference type="Google" id="ProtNLM"/>
    </source>
</evidence>
<reference evidence="1 2" key="1">
    <citation type="submission" date="2018-10" db="EMBL/GenBank/DDBJ databases">
        <title>Isolation, diversity and antifungal activity of actinobacteria from wheat.</title>
        <authorList>
            <person name="Han C."/>
        </authorList>
    </citation>
    <scope>NUCLEOTIDE SEQUENCE [LARGE SCALE GENOMIC DNA]</scope>
    <source>
        <strain evidence="1 2">NEAU-YY642</strain>
    </source>
</reference>
<comment type="caution">
    <text evidence="1">The sequence shown here is derived from an EMBL/GenBank/DDBJ whole genome shotgun (WGS) entry which is preliminary data.</text>
</comment>
<sequence length="65" mass="7031">MSGATVVTVVRCVEGHVFRAERFPMPQLGRERIGPGRLLRCPRCARLRSVVPVSASDAGAVEVQV</sequence>